<feature type="region of interest" description="Disordered" evidence="8">
    <location>
        <begin position="730"/>
        <end position="756"/>
    </location>
</feature>
<keyword evidence="2 6" id="KW-0808">Transferase</keyword>
<name>A0A149UIE4_9PROT</name>
<accession>A0A149UIE4</accession>
<dbReference type="NCBIfam" id="NF003917">
    <property type="entry name" value="PRK05443.1-1"/>
    <property type="match status" value="1"/>
</dbReference>
<evidence type="ECO:0000256" key="2">
    <source>
        <dbReference type="ARBA" id="ARBA00022679"/>
    </source>
</evidence>
<organism evidence="13 14">
    <name type="scientific">Acetobacter malorum</name>
    <dbReference type="NCBI Taxonomy" id="178901"/>
    <lineage>
        <taxon>Bacteria</taxon>
        <taxon>Pseudomonadati</taxon>
        <taxon>Pseudomonadota</taxon>
        <taxon>Alphaproteobacteria</taxon>
        <taxon>Acetobacterales</taxon>
        <taxon>Acetobacteraceae</taxon>
        <taxon>Acetobacter</taxon>
    </lineage>
</organism>
<comment type="PTM">
    <text evidence="6 7">An intermediate of this reaction is the autophosphorylated ppk in which a phosphate is covalently linked to a histidine residue through a N-P bond.</text>
</comment>
<dbReference type="PIRSF" id="PIRSF015589">
    <property type="entry name" value="PP_kinase"/>
    <property type="match status" value="1"/>
</dbReference>
<dbReference type="Gene3D" id="3.30.870.10">
    <property type="entry name" value="Endonuclease Chain A"/>
    <property type="match status" value="2"/>
</dbReference>
<evidence type="ECO:0000256" key="1">
    <source>
        <dbReference type="ARBA" id="ARBA00022553"/>
    </source>
</evidence>
<keyword evidence="1 6" id="KW-0597">Phosphoprotein</keyword>
<feature type="active site" description="Phosphohistidine intermediate" evidence="6">
    <location>
        <position position="475"/>
    </location>
</feature>
<dbReference type="OrthoDB" id="9761456at2"/>
<keyword evidence="4 6" id="KW-0418">Kinase</keyword>
<dbReference type="GO" id="GO:0009358">
    <property type="term" value="C:polyphosphate kinase complex"/>
    <property type="evidence" value="ECO:0007669"/>
    <property type="project" value="InterPro"/>
</dbReference>
<dbReference type="CDD" id="cd09165">
    <property type="entry name" value="PLDc_PaPPK1_C1_like"/>
    <property type="match status" value="1"/>
</dbReference>
<dbReference type="RefSeq" id="WP_061502745.1">
    <property type="nucleotide sequence ID" value="NZ_LHZX01000317.1"/>
</dbReference>
<dbReference type="GO" id="GO:0005524">
    <property type="term" value="F:ATP binding"/>
    <property type="evidence" value="ECO:0007669"/>
    <property type="project" value="UniProtKB-KW"/>
</dbReference>
<dbReference type="GO" id="GO:0008976">
    <property type="term" value="F:polyphosphate kinase activity"/>
    <property type="evidence" value="ECO:0007669"/>
    <property type="project" value="UniProtKB-UniRule"/>
</dbReference>
<dbReference type="HAMAP" id="MF_00347">
    <property type="entry name" value="Polyphosphate_kinase"/>
    <property type="match status" value="1"/>
</dbReference>
<dbReference type="Proteomes" id="UP000075377">
    <property type="component" value="Unassembled WGS sequence"/>
</dbReference>
<keyword evidence="6" id="KW-0479">Metal-binding</keyword>
<dbReference type="SUPFAM" id="SSF56024">
    <property type="entry name" value="Phospholipase D/nuclease"/>
    <property type="match status" value="2"/>
</dbReference>
<dbReference type="NCBIfam" id="TIGR03705">
    <property type="entry name" value="poly_P_kin"/>
    <property type="match status" value="1"/>
</dbReference>
<evidence type="ECO:0000256" key="4">
    <source>
        <dbReference type="ARBA" id="ARBA00022777"/>
    </source>
</evidence>
<feature type="domain" description="Polyphosphate kinase N-terminal" evidence="10">
    <location>
        <begin position="48"/>
        <end position="152"/>
    </location>
</feature>
<dbReference type="AlphaFoldDB" id="A0A149UIE4"/>
<dbReference type="GO" id="GO:0006799">
    <property type="term" value="P:polyphosphate biosynthetic process"/>
    <property type="evidence" value="ECO:0007669"/>
    <property type="project" value="UniProtKB-UniRule"/>
</dbReference>
<dbReference type="InterPro" id="IPR003414">
    <property type="entry name" value="PP_kinase"/>
</dbReference>
<evidence type="ECO:0000313" key="14">
    <source>
        <dbReference type="Proteomes" id="UP000075377"/>
    </source>
</evidence>
<dbReference type="PANTHER" id="PTHR30218:SF0">
    <property type="entry name" value="POLYPHOSPHATE KINASE"/>
    <property type="match status" value="1"/>
</dbReference>
<dbReference type="PATRIC" id="fig|178901.14.peg.2623"/>
<feature type="domain" description="Polyphosphate kinase middle" evidence="9">
    <location>
        <begin position="162"/>
        <end position="343"/>
    </location>
</feature>
<comment type="similarity">
    <text evidence="6 7">Belongs to the polyphosphate kinase 1 (PPK1) family.</text>
</comment>
<dbReference type="Pfam" id="PF13089">
    <property type="entry name" value="PP_kinase_N"/>
    <property type="match status" value="1"/>
</dbReference>
<feature type="binding site" evidence="6">
    <location>
        <position position="632"/>
    </location>
    <ligand>
        <name>ATP</name>
        <dbReference type="ChEBI" id="CHEBI:30616"/>
    </ligand>
</feature>
<feature type="domain" description="Polyphosphate kinase C-terminal" evidence="12">
    <location>
        <begin position="372"/>
        <end position="535"/>
    </location>
</feature>
<evidence type="ECO:0000256" key="6">
    <source>
        <dbReference type="HAMAP-Rule" id="MF_00347"/>
    </source>
</evidence>
<keyword evidence="6" id="KW-0460">Magnesium</keyword>
<dbReference type="InterPro" id="IPR024953">
    <property type="entry name" value="PP_kinase_middle"/>
</dbReference>
<evidence type="ECO:0000256" key="7">
    <source>
        <dbReference type="RuleBase" id="RU003800"/>
    </source>
</evidence>
<comment type="cofactor">
    <cofactor evidence="6">
        <name>Mg(2+)</name>
        <dbReference type="ChEBI" id="CHEBI:18420"/>
    </cofactor>
</comment>
<comment type="caution">
    <text evidence="13">The sequence shown here is derived from an EMBL/GenBank/DDBJ whole genome shotgun (WGS) entry which is preliminary data.</text>
</comment>
<dbReference type="SUPFAM" id="SSF143724">
    <property type="entry name" value="PHP14-like"/>
    <property type="match status" value="1"/>
</dbReference>
<feature type="binding site" evidence="6">
    <location>
        <position position="604"/>
    </location>
    <ligand>
        <name>ATP</name>
        <dbReference type="ChEBI" id="CHEBI:30616"/>
    </ligand>
</feature>
<dbReference type="EMBL" id="LHZX01000317">
    <property type="protein sequence ID" value="KXV67717.1"/>
    <property type="molecule type" value="Genomic_DNA"/>
</dbReference>
<protein>
    <recommendedName>
        <fullName evidence="6 7">Polyphosphate kinase</fullName>
        <ecNumber evidence="6 7">2.7.4.1</ecNumber>
    </recommendedName>
    <alternativeName>
        <fullName evidence="6">ATP-polyphosphate phosphotransferase</fullName>
    </alternativeName>
    <alternativeName>
        <fullName evidence="6">Polyphosphoric acid kinase</fullName>
    </alternativeName>
</protein>
<feature type="binding site" evidence="6">
    <location>
        <position position="86"/>
    </location>
    <ligand>
        <name>ATP</name>
        <dbReference type="ChEBI" id="CHEBI:30616"/>
    </ligand>
</feature>
<dbReference type="InterPro" id="IPR025198">
    <property type="entry name" value="PPK_N_dom"/>
</dbReference>
<dbReference type="PANTHER" id="PTHR30218">
    <property type="entry name" value="POLYPHOSPHATE KINASE"/>
    <property type="match status" value="1"/>
</dbReference>
<evidence type="ECO:0000259" key="11">
    <source>
        <dbReference type="Pfam" id="PF13090"/>
    </source>
</evidence>
<evidence type="ECO:0000259" key="9">
    <source>
        <dbReference type="Pfam" id="PF02503"/>
    </source>
</evidence>
<feature type="domain" description="Polyphosphate kinase C-terminal" evidence="11">
    <location>
        <begin position="545"/>
        <end position="710"/>
    </location>
</feature>
<dbReference type="GO" id="GO:0046872">
    <property type="term" value="F:metal ion binding"/>
    <property type="evidence" value="ECO:0007669"/>
    <property type="project" value="UniProtKB-KW"/>
</dbReference>
<feature type="binding site" evidence="6">
    <location>
        <position position="508"/>
    </location>
    <ligand>
        <name>ATP</name>
        <dbReference type="ChEBI" id="CHEBI:30616"/>
    </ligand>
</feature>
<dbReference type="Pfam" id="PF17941">
    <property type="entry name" value="PP_kinase_C_1"/>
    <property type="match status" value="1"/>
</dbReference>
<dbReference type="Gene3D" id="3.30.1840.10">
    <property type="entry name" value="Polyphosphate kinase middle domain"/>
    <property type="match status" value="1"/>
</dbReference>
<keyword evidence="5 6" id="KW-0067">ATP-binding</keyword>
<dbReference type="SUPFAM" id="SSF140356">
    <property type="entry name" value="PPK N-terminal domain-like"/>
    <property type="match status" value="1"/>
</dbReference>
<sequence>MGVTTAQDKKTGQSAGAKVPARRRTPAVRRTRKKPVQKKVTLDMPERFINRELSWLAFNQRVVEEADNARNPLLERLRFLSISASNLDEFYSVRVAGLVGQVREGLVAFSPDGLTPAEQLDAVRERCAQLLREQQRIWVELRGLLAEADVVLCEPSDLDAADRTWLHACFMDRVFPVLTPLAVDPAHPLPFIPNMGLALGLRLLLAENGAFAMNALILLPAQVERFIRLPSKDGAGNRTVRFIRLEDLITLCMDQLFPGLVVGESGMLRVVRDTDVEFEDEAEDLVRSYESALKRRRRGVVIHLDMEKRVPTELADAIASGLDLPPEEIAVHSGMIGVVDLKQMIVDDRPDLLFPPYTPRFPERILDFNGDCFAAIRAKDLLVHHPFESFDVVVQFLRQAALDPNVIAIKQTLYRTSRDSPIVKALIEAAEAGKSVTAMVELRARFDEEANIRLSRALEAAGVQVVFGFADLKTHAKLSLVVRREGNQVRSYAHFGTGNYHPITAKIYTDLSFFTCKPELARDSARLFNYVTGYAMPAKMEAISFSPITIRSTLRELIEEEIAHVKAGRPGTIWLKMNALVDPDLIDCLYRASCAGVRIIGVIRGICCLRPGVPGLSENIRIKSIVGRFLEHSRIFAFGNGHRLPSRYAKVYLSSADWMTRNMDWRVESMVPVTNPTVHAQMLGQIMVSNLKDNLQSWGLEASGTWRRLTPGARPFSAHEWFMTHPSLSGRGSAAHETPLRAPASLPTSKDLMFDD</sequence>
<evidence type="ECO:0000256" key="8">
    <source>
        <dbReference type="SAM" id="MobiDB-lite"/>
    </source>
</evidence>
<gene>
    <name evidence="6" type="primary">ppk</name>
    <name evidence="13" type="ORF">AD951_14505</name>
</gene>
<evidence type="ECO:0000259" key="12">
    <source>
        <dbReference type="Pfam" id="PF17941"/>
    </source>
</evidence>
<dbReference type="CDD" id="cd09168">
    <property type="entry name" value="PLDc_PaPPK1_C2_like"/>
    <property type="match status" value="1"/>
</dbReference>
<dbReference type="InterPro" id="IPR025200">
    <property type="entry name" value="PPK_C_dom2"/>
</dbReference>
<comment type="function">
    <text evidence="6 7">Catalyzes the reversible transfer of the terminal phosphate of ATP to form a long-chain polyphosphate (polyP).</text>
</comment>
<reference evidence="13 14" key="1">
    <citation type="submission" date="2015-06" db="EMBL/GenBank/DDBJ databases">
        <title>Improved classification and identification of acetic acid bacteria using matrix-assisted laser desorption/ionization time-of-flight mass spectrometry; Gluconobacter nephelii and Gluconobacter uchimurae are later heterotypic synonyms of Gluconobacter japonicus and Gluconobacter oxydans, respectively.</title>
        <authorList>
            <person name="Li L."/>
            <person name="Cleenwerck I."/>
            <person name="De Vuyst L."/>
            <person name="Vandamme P."/>
        </authorList>
    </citation>
    <scope>NUCLEOTIDE SEQUENCE [LARGE SCALE GENOMIC DNA]</scope>
    <source>
        <strain evidence="13 14">LMG 1699</strain>
    </source>
</reference>
<evidence type="ECO:0000256" key="3">
    <source>
        <dbReference type="ARBA" id="ARBA00022741"/>
    </source>
</evidence>
<comment type="catalytic activity">
    <reaction evidence="6 7">
        <text>[phosphate](n) + ATP = [phosphate](n+1) + ADP</text>
        <dbReference type="Rhea" id="RHEA:19573"/>
        <dbReference type="Rhea" id="RHEA-COMP:9859"/>
        <dbReference type="Rhea" id="RHEA-COMP:14280"/>
        <dbReference type="ChEBI" id="CHEBI:16838"/>
        <dbReference type="ChEBI" id="CHEBI:30616"/>
        <dbReference type="ChEBI" id="CHEBI:456216"/>
        <dbReference type="EC" id="2.7.4.1"/>
    </reaction>
</comment>
<dbReference type="Pfam" id="PF13090">
    <property type="entry name" value="PP_kinase_C"/>
    <property type="match status" value="1"/>
</dbReference>
<feature type="region of interest" description="Disordered" evidence="8">
    <location>
        <begin position="1"/>
        <end position="36"/>
    </location>
</feature>
<proteinExistence type="inferred from homology"/>
<dbReference type="NCBIfam" id="NF003921">
    <property type="entry name" value="PRK05443.2-2"/>
    <property type="match status" value="1"/>
</dbReference>
<keyword evidence="3 6" id="KW-0547">Nucleotide-binding</keyword>
<dbReference type="EC" id="2.7.4.1" evidence="6 7"/>
<dbReference type="Gene3D" id="1.20.58.310">
    <property type="entry name" value="Polyphosphate kinase N-terminal domain"/>
    <property type="match status" value="1"/>
</dbReference>
<evidence type="ECO:0000259" key="10">
    <source>
        <dbReference type="Pfam" id="PF13089"/>
    </source>
</evidence>
<evidence type="ECO:0000313" key="13">
    <source>
        <dbReference type="EMBL" id="KXV67717.1"/>
    </source>
</evidence>
<dbReference type="NCBIfam" id="NF003919">
    <property type="entry name" value="PRK05443.1-4"/>
    <property type="match status" value="1"/>
</dbReference>
<feature type="compositionally biased region" description="Basic residues" evidence="8">
    <location>
        <begin position="20"/>
        <end position="36"/>
    </location>
</feature>
<dbReference type="NCBIfam" id="NF003918">
    <property type="entry name" value="PRK05443.1-2"/>
    <property type="match status" value="1"/>
</dbReference>
<feature type="binding site" evidence="6">
    <location>
        <position position="415"/>
    </location>
    <ligand>
        <name>Mg(2+)</name>
        <dbReference type="ChEBI" id="CHEBI:18420"/>
    </ligand>
</feature>
<feature type="binding site" evidence="6">
    <location>
        <position position="445"/>
    </location>
    <ligand>
        <name>Mg(2+)</name>
        <dbReference type="ChEBI" id="CHEBI:18420"/>
    </ligand>
</feature>
<dbReference type="Pfam" id="PF02503">
    <property type="entry name" value="PP_kinase"/>
    <property type="match status" value="1"/>
</dbReference>
<dbReference type="InterPro" id="IPR036832">
    <property type="entry name" value="PPK_N_dom_sf"/>
</dbReference>
<evidence type="ECO:0000256" key="5">
    <source>
        <dbReference type="ARBA" id="ARBA00022840"/>
    </source>
</evidence>
<dbReference type="InterPro" id="IPR041108">
    <property type="entry name" value="PP_kinase_C_1"/>
</dbReference>
<dbReference type="InterPro" id="IPR036830">
    <property type="entry name" value="PP_kinase_middle_dom_sf"/>
</dbReference>